<gene>
    <name evidence="2" type="ORF">ACHHYP_06161</name>
</gene>
<sequence>MLAHDIDADVPLTWQRIVLSCASYILFFTDIPRSGYGFKELPTGYSTISETLFTCFGPWAYPVITVTKTPSGTIEGSIPQAKVWSYKYDSCSVGLRTIVNQYNVSGWDPCLLYEGECDYSMLDPAPIFPMLENVISAVQAEPSPTWRLHYSYTNILSEFFAYGLFRNRVRRTTRSHYIASPGVDLCVPGYPTRPFFCEQPWTDFGAQSVARINRIMDDIQAKLTEALARADARTQRVDMLLLDSADDLRTWNGGLAVAGTSAFDVVTLLRVQNCTDAHHTQCTTVAITDYRYEGVIGLTATRNYYRFVRLLRLVGQLYNIGRVALLFAGCYFARTVEAKYARAPLKTKLWCALRTFLRIPAQVVIYGSWFPVLLFSIAHIVDVSFLYATIFYGFIVLNGAVNVTLDQIYTLGVLLTCHMRNVWLLSLASKVVVVANYRRRKPMIVGFCGYLLPLTSLLSIVFEIRVNGERDTHLEFISAALPTPNLAFIRELQSVPSDFRYWGIFSDIKNLFLAGVITYALGRWLFGQPMMVPTVVPYTLLRHCNRSMFSTAWQSSRYVGKARDAVHFEVVAERQAMRALQHITWLTDPVQYLSLLWNQPVVYAYTVVGSNARVVHALGPQELARVDKALSKTVQRVEEVYLLDLAWHERIYCQ</sequence>
<proteinExistence type="predicted"/>
<name>A0A1V9YV14_ACHHY</name>
<keyword evidence="1" id="KW-0472">Membrane</keyword>
<keyword evidence="1" id="KW-1133">Transmembrane helix</keyword>
<keyword evidence="1" id="KW-0812">Transmembrane</keyword>
<keyword evidence="3" id="KW-1185">Reference proteome</keyword>
<feature type="transmembrane region" description="Helical" evidence="1">
    <location>
        <begin position="363"/>
        <end position="396"/>
    </location>
</feature>
<reference evidence="2 3" key="1">
    <citation type="journal article" date="2014" name="Genome Biol. Evol.">
        <title>The secreted proteins of Achlya hypogyna and Thraustotheca clavata identify the ancestral oomycete secretome and reveal gene acquisitions by horizontal gene transfer.</title>
        <authorList>
            <person name="Misner I."/>
            <person name="Blouin N."/>
            <person name="Leonard G."/>
            <person name="Richards T.A."/>
            <person name="Lane C.E."/>
        </authorList>
    </citation>
    <scope>NUCLEOTIDE SEQUENCE [LARGE SCALE GENOMIC DNA]</scope>
    <source>
        <strain evidence="2 3">ATCC 48635</strain>
    </source>
</reference>
<dbReference type="Proteomes" id="UP000243579">
    <property type="component" value="Unassembled WGS sequence"/>
</dbReference>
<evidence type="ECO:0000313" key="3">
    <source>
        <dbReference type="Proteomes" id="UP000243579"/>
    </source>
</evidence>
<evidence type="ECO:0008006" key="4">
    <source>
        <dbReference type="Google" id="ProtNLM"/>
    </source>
</evidence>
<dbReference type="EMBL" id="JNBR01000774">
    <property type="protein sequence ID" value="OQR89635.1"/>
    <property type="molecule type" value="Genomic_DNA"/>
</dbReference>
<evidence type="ECO:0000256" key="1">
    <source>
        <dbReference type="SAM" id="Phobius"/>
    </source>
</evidence>
<comment type="caution">
    <text evidence="2">The sequence shown here is derived from an EMBL/GenBank/DDBJ whole genome shotgun (WGS) entry which is preliminary data.</text>
</comment>
<feature type="transmembrane region" description="Helical" evidence="1">
    <location>
        <begin position="501"/>
        <end position="521"/>
    </location>
</feature>
<accession>A0A1V9YV14</accession>
<evidence type="ECO:0000313" key="2">
    <source>
        <dbReference type="EMBL" id="OQR89635.1"/>
    </source>
</evidence>
<feature type="transmembrane region" description="Helical" evidence="1">
    <location>
        <begin position="444"/>
        <end position="462"/>
    </location>
</feature>
<dbReference type="AlphaFoldDB" id="A0A1V9YV14"/>
<organism evidence="2 3">
    <name type="scientific">Achlya hypogyna</name>
    <name type="common">Oomycete</name>
    <name type="synonym">Protoachlya hypogyna</name>
    <dbReference type="NCBI Taxonomy" id="1202772"/>
    <lineage>
        <taxon>Eukaryota</taxon>
        <taxon>Sar</taxon>
        <taxon>Stramenopiles</taxon>
        <taxon>Oomycota</taxon>
        <taxon>Saprolegniomycetes</taxon>
        <taxon>Saprolegniales</taxon>
        <taxon>Achlyaceae</taxon>
        <taxon>Achlya</taxon>
    </lineage>
</organism>
<protein>
    <recommendedName>
        <fullName evidence="4">Transmembrane protein</fullName>
    </recommendedName>
</protein>
<dbReference type="OrthoDB" id="66163at2759"/>